<keyword evidence="2" id="KW-1185">Reference proteome</keyword>
<comment type="caution">
    <text evidence="1">The sequence shown here is derived from an EMBL/GenBank/DDBJ whole genome shotgun (WGS) entry which is preliminary data.</text>
</comment>
<dbReference type="EMBL" id="JAGIZQ010000006">
    <property type="protein sequence ID" value="KAH6622847.1"/>
    <property type="molecule type" value="Genomic_DNA"/>
</dbReference>
<protein>
    <submittedName>
        <fullName evidence="1">Uncharacterized protein</fullName>
    </submittedName>
</protein>
<name>A0ACB7NZ23_9PEZI</name>
<dbReference type="Proteomes" id="UP000724584">
    <property type="component" value="Unassembled WGS sequence"/>
</dbReference>
<reference evidence="1 2" key="1">
    <citation type="journal article" date="2021" name="Nat. Commun.">
        <title>Genetic determinants of endophytism in the Arabidopsis root mycobiome.</title>
        <authorList>
            <person name="Mesny F."/>
            <person name="Miyauchi S."/>
            <person name="Thiergart T."/>
            <person name="Pickel B."/>
            <person name="Atanasova L."/>
            <person name="Karlsson M."/>
            <person name="Huettel B."/>
            <person name="Barry K.W."/>
            <person name="Haridas S."/>
            <person name="Chen C."/>
            <person name="Bauer D."/>
            <person name="Andreopoulos W."/>
            <person name="Pangilinan J."/>
            <person name="LaButti K."/>
            <person name="Riley R."/>
            <person name="Lipzen A."/>
            <person name="Clum A."/>
            <person name="Drula E."/>
            <person name="Henrissat B."/>
            <person name="Kohler A."/>
            <person name="Grigoriev I.V."/>
            <person name="Martin F.M."/>
            <person name="Hacquard S."/>
        </authorList>
    </citation>
    <scope>NUCLEOTIDE SEQUENCE [LARGE SCALE GENOMIC DNA]</scope>
    <source>
        <strain evidence="1 2">MPI-SDFR-AT-0079</strain>
    </source>
</reference>
<evidence type="ECO:0000313" key="2">
    <source>
        <dbReference type="Proteomes" id="UP000724584"/>
    </source>
</evidence>
<gene>
    <name evidence="1" type="ORF">F5144DRAFT_581641</name>
</gene>
<proteinExistence type="predicted"/>
<evidence type="ECO:0000313" key="1">
    <source>
        <dbReference type="EMBL" id="KAH6622847.1"/>
    </source>
</evidence>
<sequence length="595" mass="65632">MSCVSDVNAGTSPCRGVCLSVCLRAAPSETRSGSIASSTGTTYYLPQISKEGRKANKYLKSGNSEMQALPNTGPMPPGYGEPTTALPLLAFDNGENAEFDYSTFLQDQQDIDYLAEDSSGSGGLPIATPSPSSTFSDQPFQPLAPRQQQQQLSPASARQRGYGTGRDSSGSHEDRPVSKQRLERRGHTKSRRGCFNCKRRRIKCQETKPACGHCVKQGLKCEYPTLPTIVHQPQHQVPLFSLQDMRFFQHFLLNCYPHHPIGSESLWTHEIPCLSEKYEYLMHAILGYSASELMASSDPSLAEAAMSHRYKAVKAIKKALTPPPTSPAAPVAGSSSNNLPTPPNNNSSNNNNGRSFDDTMFEEGNALMATCFALTYQSVLLEDGMAEFMTFIRGIMIVAISMYCRGANLLFGHLLGDRQTQLLEPHMRDLDLIDAGLTARAVAAVEGLRGLVDGVEGREVERKYWEMIGEMAGNLGVSSWKAYFALTEHYGWWMMLPHAKFQPLVDPNNQVALVLSAHWVALEQIMAPICEAEHRVSAAMSNGRSSSKTGASLGNIRWLRYINAQVDVEHQPYNEWPMWVEAQLARDMTCFGKTM</sequence>
<organism evidence="1 2">
    <name type="scientific">Chaetomium tenue</name>
    <dbReference type="NCBI Taxonomy" id="1854479"/>
    <lineage>
        <taxon>Eukaryota</taxon>
        <taxon>Fungi</taxon>
        <taxon>Dikarya</taxon>
        <taxon>Ascomycota</taxon>
        <taxon>Pezizomycotina</taxon>
        <taxon>Sordariomycetes</taxon>
        <taxon>Sordariomycetidae</taxon>
        <taxon>Sordariales</taxon>
        <taxon>Chaetomiaceae</taxon>
        <taxon>Chaetomium</taxon>
    </lineage>
</organism>
<accession>A0ACB7NZ23</accession>